<evidence type="ECO:0000313" key="7">
    <source>
        <dbReference type="Proteomes" id="UP001085076"/>
    </source>
</evidence>
<sequence>MAKLLMIIFSLFIVLSVNIPSSIATVYTVGDSAGWDISANLLSWTSNKTFYVGDVLLFQYSRYHSLNEVNKEGFDTCNTSNTLLTGNTGNSSVTLTAPGEKYFICGVFSHCLGGMKLKVQVNGDGSASDSDSGELSPVVAPPQPPPLQGGSSSKNNESPSSVLASVGARDSLFSTWLLCVPMFLLFS</sequence>
<dbReference type="Proteomes" id="UP001085076">
    <property type="component" value="Miscellaneous, Linkage group lg10"/>
</dbReference>
<feature type="compositionally biased region" description="Low complexity" evidence="3">
    <location>
        <begin position="148"/>
        <end position="161"/>
    </location>
</feature>
<dbReference type="SUPFAM" id="SSF49503">
    <property type="entry name" value="Cupredoxins"/>
    <property type="match status" value="1"/>
</dbReference>
<dbReference type="GO" id="GO:0009055">
    <property type="term" value="F:electron transfer activity"/>
    <property type="evidence" value="ECO:0007669"/>
    <property type="project" value="InterPro"/>
</dbReference>
<reference evidence="6" key="1">
    <citation type="submission" date="2021-03" db="EMBL/GenBank/DDBJ databases">
        <authorList>
            <person name="Li Z."/>
            <person name="Yang C."/>
        </authorList>
    </citation>
    <scope>NUCLEOTIDE SEQUENCE</scope>
    <source>
        <strain evidence="6">Dzin_1.0</strain>
        <tissue evidence="6">Leaf</tissue>
    </source>
</reference>
<dbReference type="OrthoDB" id="581242at2759"/>
<name>A0A9D5BWC9_9LILI</name>
<comment type="caution">
    <text evidence="6">The sequence shown here is derived from an EMBL/GenBank/DDBJ whole genome shotgun (WGS) entry which is preliminary data.</text>
</comment>
<dbReference type="PROSITE" id="PS51485">
    <property type="entry name" value="PHYTOCYANIN"/>
    <property type="match status" value="1"/>
</dbReference>
<dbReference type="Pfam" id="PF02298">
    <property type="entry name" value="Cu_bind_like"/>
    <property type="match status" value="1"/>
</dbReference>
<dbReference type="InterPro" id="IPR008972">
    <property type="entry name" value="Cupredoxin"/>
</dbReference>
<keyword evidence="7" id="KW-1185">Reference proteome</keyword>
<feature type="domain" description="Phytocyanin" evidence="5">
    <location>
        <begin position="25"/>
        <end position="123"/>
    </location>
</feature>
<dbReference type="GO" id="GO:0005886">
    <property type="term" value="C:plasma membrane"/>
    <property type="evidence" value="ECO:0007669"/>
    <property type="project" value="TreeGrafter"/>
</dbReference>
<evidence type="ECO:0000256" key="4">
    <source>
        <dbReference type="SAM" id="SignalP"/>
    </source>
</evidence>
<dbReference type="AlphaFoldDB" id="A0A9D5BWC9"/>
<dbReference type="GO" id="GO:0046872">
    <property type="term" value="F:metal ion binding"/>
    <property type="evidence" value="ECO:0007669"/>
    <property type="project" value="UniProtKB-KW"/>
</dbReference>
<accession>A0A9D5BWC9</accession>
<feature type="region of interest" description="Disordered" evidence="3">
    <location>
        <begin position="123"/>
        <end position="161"/>
    </location>
</feature>
<evidence type="ECO:0000256" key="2">
    <source>
        <dbReference type="ARBA" id="ARBA00023180"/>
    </source>
</evidence>
<gene>
    <name evidence="6" type="ORF">J5N97_029681</name>
</gene>
<dbReference type="EMBL" id="JAGGNH010000010">
    <property type="protein sequence ID" value="KAJ0961853.1"/>
    <property type="molecule type" value="Genomic_DNA"/>
</dbReference>
<dbReference type="FunFam" id="2.60.40.420:FF:000003">
    <property type="entry name" value="Blue copper"/>
    <property type="match status" value="1"/>
</dbReference>
<feature type="chain" id="PRO_5039490333" description="Phytocyanin domain-containing protein" evidence="4">
    <location>
        <begin position="25"/>
        <end position="187"/>
    </location>
</feature>
<dbReference type="InterPro" id="IPR039391">
    <property type="entry name" value="Phytocyanin-like"/>
</dbReference>
<keyword evidence="2" id="KW-0325">Glycoprotein</keyword>
<feature type="compositionally biased region" description="Low complexity" evidence="3">
    <location>
        <begin position="123"/>
        <end position="138"/>
    </location>
</feature>
<dbReference type="PANTHER" id="PTHR33021:SF70">
    <property type="entry name" value="PHYTOCYANIN DOMAIN-CONTAINING PROTEIN"/>
    <property type="match status" value="1"/>
</dbReference>
<organism evidence="6 7">
    <name type="scientific">Dioscorea zingiberensis</name>
    <dbReference type="NCBI Taxonomy" id="325984"/>
    <lineage>
        <taxon>Eukaryota</taxon>
        <taxon>Viridiplantae</taxon>
        <taxon>Streptophyta</taxon>
        <taxon>Embryophyta</taxon>
        <taxon>Tracheophyta</taxon>
        <taxon>Spermatophyta</taxon>
        <taxon>Magnoliopsida</taxon>
        <taxon>Liliopsida</taxon>
        <taxon>Dioscoreales</taxon>
        <taxon>Dioscoreaceae</taxon>
        <taxon>Dioscorea</taxon>
    </lineage>
</organism>
<proteinExistence type="predicted"/>
<reference evidence="6" key="2">
    <citation type="journal article" date="2022" name="Hortic Res">
        <title>The genome of Dioscorea zingiberensis sheds light on the biosynthesis, origin and evolution of the medicinally important diosgenin saponins.</title>
        <authorList>
            <person name="Li Y."/>
            <person name="Tan C."/>
            <person name="Li Z."/>
            <person name="Guo J."/>
            <person name="Li S."/>
            <person name="Chen X."/>
            <person name="Wang C."/>
            <person name="Dai X."/>
            <person name="Yang H."/>
            <person name="Song W."/>
            <person name="Hou L."/>
            <person name="Xu J."/>
            <person name="Tong Z."/>
            <person name="Xu A."/>
            <person name="Yuan X."/>
            <person name="Wang W."/>
            <person name="Yang Q."/>
            <person name="Chen L."/>
            <person name="Sun Z."/>
            <person name="Wang K."/>
            <person name="Pan B."/>
            <person name="Chen J."/>
            <person name="Bao Y."/>
            <person name="Liu F."/>
            <person name="Qi X."/>
            <person name="Gang D.R."/>
            <person name="Wen J."/>
            <person name="Li J."/>
        </authorList>
    </citation>
    <scope>NUCLEOTIDE SEQUENCE</scope>
    <source>
        <strain evidence="6">Dzin_1.0</strain>
    </source>
</reference>
<dbReference type="PANTHER" id="PTHR33021">
    <property type="entry name" value="BLUE COPPER PROTEIN"/>
    <property type="match status" value="1"/>
</dbReference>
<keyword evidence="1" id="KW-0479">Metal-binding</keyword>
<evidence type="ECO:0000256" key="3">
    <source>
        <dbReference type="SAM" id="MobiDB-lite"/>
    </source>
</evidence>
<evidence type="ECO:0000259" key="5">
    <source>
        <dbReference type="PROSITE" id="PS51485"/>
    </source>
</evidence>
<dbReference type="InterPro" id="IPR003245">
    <property type="entry name" value="Phytocyanin_dom"/>
</dbReference>
<evidence type="ECO:0000256" key="1">
    <source>
        <dbReference type="ARBA" id="ARBA00022723"/>
    </source>
</evidence>
<evidence type="ECO:0000313" key="6">
    <source>
        <dbReference type="EMBL" id="KAJ0961853.1"/>
    </source>
</evidence>
<dbReference type="CDD" id="cd04216">
    <property type="entry name" value="Phytocyanin"/>
    <property type="match status" value="1"/>
</dbReference>
<dbReference type="Gene3D" id="2.60.40.420">
    <property type="entry name" value="Cupredoxins - blue copper proteins"/>
    <property type="match status" value="1"/>
</dbReference>
<feature type="signal peptide" evidence="4">
    <location>
        <begin position="1"/>
        <end position="24"/>
    </location>
</feature>
<protein>
    <recommendedName>
        <fullName evidence="5">Phytocyanin domain-containing protein</fullName>
    </recommendedName>
</protein>
<keyword evidence="4" id="KW-0732">Signal</keyword>